<dbReference type="PROSITE" id="PS50020">
    <property type="entry name" value="WW_DOMAIN_2"/>
    <property type="match status" value="1"/>
</dbReference>
<dbReference type="Pfam" id="PF00397">
    <property type="entry name" value="WW"/>
    <property type="match status" value="1"/>
</dbReference>
<evidence type="ECO:0000256" key="7">
    <source>
        <dbReference type="PROSITE-ProRule" id="PRU00104"/>
    </source>
</evidence>
<dbReference type="PANTHER" id="PTHR11254:SF320">
    <property type="entry name" value="HECT-TYPE E3 UBIQUITIN TRANSFERASE"/>
    <property type="match status" value="1"/>
</dbReference>
<dbReference type="Gene3D" id="3.30.2410.10">
    <property type="entry name" value="Hect, E3 ligase catalytic domain"/>
    <property type="match status" value="1"/>
</dbReference>
<dbReference type="SMART" id="SM00456">
    <property type="entry name" value="WW"/>
    <property type="match status" value="1"/>
</dbReference>
<dbReference type="GO" id="GO:0005737">
    <property type="term" value="C:cytoplasm"/>
    <property type="evidence" value="ECO:0007669"/>
    <property type="project" value="TreeGrafter"/>
</dbReference>
<dbReference type="OMA" id="ADHICIT"/>
<dbReference type="Pfam" id="PF18436">
    <property type="entry name" value="HECW1_helix"/>
    <property type="match status" value="1"/>
</dbReference>
<dbReference type="Pfam" id="PF00632">
    <property type="entry name" value="HECT"/>
    <property type="match status" value="1"/>
</dbReference>
<keyword evidence="6 7" id="KW-0833">Ubl conjugation pathway</keyword>
<dbReference type="CDD" id="cd00078">
    <property type="entry name" value="HECTc"/>
    <property type="match status" value="1"/>
</dbReference>
<dbReference type="CDD" id="cd00201">
    <property type="entry name" value="WW"/>
    <property type="match status" value="1"/>
</dbReference>
<dbReference type="Gene3D" id="3.30.2160.10">
    <property type="entry name" value="Hect, E3 ligase catalytic domain"/>
    <property type="match status" value="1"/>
</dbReference>
<dbReference type="Gene3D" id="2.20.70.10">
    <property type="match status" value="1"/>
</dbReference>
<dbReference type="InterPro" id="IPR000569">
    <property type="entry name" value="HECT_dom"/>
</dbReference>
<feature type="active site" description="Glycyl thioester intermediate" evidence="7">
    <location>
        <position position="432"/>
    </location>
</feature>
<dbReference type="SUPFAM" id="SSF51045">
    <property type="entry name" value="WW domain"/>
    <property type="match status" value="1"/>
</dbReference>
<organism evidence="12">
    <name type="scientific">Thelazia callipaeda</name>
    <name type="common">Oriental eyeworm</name>
    <name type="synonym">Parasitic nematode</name>
    <dbReference type="NCBI Taxonomy" id="103827"/>
    <lineage>
        <taxon>Eukaryota</taxon>
        <taxon>Metazoa</taxon>
        <taxon>Ecdysozoa</taxon>
        <taxon>Nematoda</taxon>
        <taxon>Chromadorea</taxon>
        <taxon>Rhabditida</taxon>
        <taxon>Spirurina</taxon>
        <taxon>Spiruromorpha</taxon>
        <taxon>Thelazioidea</taxon>
        <taxon>Thelaziidae</taxon>
        <taxon>Thelazia</taxon>
    </lineage>
</organism>
<dbReference type="InterPro" id="IPR050409">
    <property type="entry name" value="E3_ubiq-protein_ligase"/>
</dbReference>
<dbReference type="PANTHER" id="PTHR11254">
    <property type="entry name" value="HECT DOMAIN UBIQUITIN-PROTEIN LIGASE"/>
    <property type="match status" value="1"/>
</dbReference>
<evidence type="ECO:0000256" key="1">
    <source>
        <dbReference type="ARBA" id="ARBA00000885"/>
    </source>
</evidence>
<dbReference type="GO" id="GO:0016567">
    <property type="term" value="P:protein ubiquitination"/>
    <property type="evidence" value="ECO:0007669"/>
    <property type="project" value="UniProtKB-UniPathway"/>
</dbReference>
<comment type="pathway">
    <text evidence="2">Protein modification; protein ubiquitination.</text>
</comment>
<dbReference type="PROSITE" id="PS50237">
    <property type="entry name" value="HECT"/>
    <property type="match status" value="1"/>
</dbReference>
<comment type="catalytic activity">
    <reaction evidence="1">
        <text>S-ubiquitinyl-[E2 ubiquitin-conjugating enzyme]-L-cysteine + [acceptor protein]-L-lysine = [E2 ubiquitin-conjugating enzyme]-L-cysteine + N(6)-ubiquitinyl-[acceptor protein]-L-lysine.</text>
        <dbReference type="EC" id="2.3.2.26"/>
    </reaction>
</comment>
<dbReference type="Proteomes" id="UP000276776">
    <property type="component" value="Unassembled WGS sequence"/>
</dbReference>
<keyword evidence="5" id="KW-0677">Repeat</keyword>
<feature type="domain" description="WW" evidence="8">
    <location>
        <begin position="6"/>
        <end position="33"/>
    </location>
</feature>
<dbReference type="GO" id="GO:0048814">
    <property type="term" value="P:regulation of dendrite morphogenesis"/>
    <property type="evidence" value="ECO:0007669"/>
    <property type="project" value="TreeGrafter"/>
</dbReference>
<dbReference type="WBParaSite" id="TCLT_0000500501-mRNA-1">
    <property type="protein sequence ID" value="TCLT_0000500501-mRNA-1"/>
    <property type="gene ID" value="TCLT_0000500501"/>
</dbReference>
<feature type="domain" description="HECT" evidence="9">
    <location>
        <begin position="148"/>
        <end position="464"/>
    </location>
</feature>
<evidence type="ECO:0000313" key="10">
    <source>
        <dbReference type="EMBL" id="VDN02187.1"/>
    </source>
</evidence>
<dbReference type="FunFam" id="3.30.2410.10:FF:000002">
    <property type="entry name" value="E3 ubiquitin-protein ligase HECW2"/>
    <property type="match status" value="1"/>
</dbReference>
<evidence type="ECO:0000313" key="12">
    <source>
        <dbReference type="WBParaSite" id="TCLT_0000500501-mRNA-1"/>
    </source>
</evidence>
<dbReference type="EMBL" id="UYYF01004315">
    <property type="protein sequence ID" value="VDN02187.1"/>
    <property type="molecule type" value="Genomic_DNA"/>
</dbReference>
<evidence type="ECO:0000256" key="2">
    <source>
        <dbReference type="ARBA" id="ARBA00004906"/>
    </source>
</evidence>
<keyword evidence="11" id="KW-1185">Reference proteome</keyword>
<protein>
    <recommendedName>
        <fullName evidence="3">HECT-type E3 ubiquitin transferase</fullName>
        <ecNumber evidence="3">2.3.2.26</ecNumber>
    </recommendedName>
</protein>
<dbReference type="InterPro" id="IPR036020">
    <property type="entry name" value="WW_dom_sf"/>
</dbReference>
<evidence type="ECO:0000256" key="5">
    <source>
        <dbReference type="ARBA" id="ARBA00022737"/>
    </source>
</evidence>
<keyword evidence="4" id="KW-0808">Transferase</keyword>
<dbReference type="GO" id="GO:0006511">
    <property type="term" value="P:ubiquitin-dependent protein catabolic process"/>
    <property type="evidence" value="ECO:0007669"/>
    <property type="project" value="TreeGrafter"/>
</dbReference>
<dbReference type="Gene3D" id="3.90.1750.10">
    <property type="entry name" value="Hect, E3 ligase catalytic domains"/>
    <property type="match status" value="1"/>
</dbReference>
<dbReference type="SMART" id="SM00119">
    <property type="entry name" value="HECTc"/>
    <property type="match status" value="1"/>
</dbReference>
<evidence type="ECO:0000313" key="11">
    <source>
        <dbReference type="Proteomes" id="UP000276776"/>
    </source>
</evidence>
<name>A0A0N5CX91_THECL</name>
<evidence type="ECO:0000259" key="9">
    <source>
        <dbReference type="PROSITE" id="PS50237"/>
    </source>
</evidence>
<dbReference type="InterPro" id="IPR001202">
    <property type="entry name" value="WW_dom"/>
</dbReference>
<dbReference type="STRING" id="103827.A0A0N5CX91"/>
<evidence type="ECO:0000256" key="4">
    <source>
        <dbReference type="ARBA" id="ARBA00022679"/>
    </source>
</evidence>
<gene>
    <name evidence="10" type="ORF">TCLT_LOCUS4994</name>
</gene>
<dbReference type="SUPFAM" id="SSF56204">
    <property type="entry name" value="Hect, E3 ligase catalytic domain"/>
    <property type="match status" value="1"/>
</dbReference>
<dbReference type="UniPathway" id="UPA00143"/>
<evidence type="ECO:0000256" key="6">
    <source>
        <dbReference type="ARBA" id="ARBA00022786"/>
    </source>
</evidence>
<dbReference type="InterPro" id="IPR035983">
    <property type="entry name" value="Hect_E3_ubiquitin_ligase"/>
</dbReference>
<sequence>MQILDWEARVDDYGRIFYIDHINKRTTWEAPANSCVTTHSKLAQKLICLQIFKTSEALQFYNSSRYLKHILHRIRRDGNTFERFKQNRELVKFLNLFADNTLPLPEGWQLSGHLNEQQLQTVEQINFRFQLRRSQLLLDAYNQMLSVDASELRKSQLSVVFDEEDGLDYGGPSRELFFLLSRELFNPYNGLFEYSANDTYTVQISPMSVYVDHYTDWFAKVKFELFFYQKLSPSIDDLKAMDPQFYNSLVWIKENEITEDLGLTFSVTENVTGKIVDRELLRDGKNLMVTEVNKYEFITLMIKWRIERGVSEQSKALLRGLYQVIDRDLLRIFDNKQLKLMLSGTMEIDIEDWRRHTEYKNGYHADHICITWFWNIVYGMTNEDRLKLLQFVTGTSSVPYDGFQALRGSDGPKKFTIEKWGSEKSLPRAHTCFNRLDLPAYLTQHILGAKLRTAIHESATYEIE</sequence>
<reference evidence="12" key="1">
    <citation type="submission" date="2017-02" db="UniProtKB">
        <authorList>
            <consortium name="WormBaseParasite"/>
        </authorList>
    </citation>
    <scope>IDENTIFICATION</scope>
</reference>
<proteinExistence type="predicted"/>
<evidence type="ECO:0000259" key="8">
    <source>
        <dbReference type="PROSITE" id="PS50020"/>
    </source>
</evidence>
<reference evidence="10 11" key="2">
    <citation type="submission" date="2018-11" db="EMBL/GenBank/DDBJ databases">
        <authorList>
            <consortium name="Pathogen Informatics"/>
        </authorList>
    </citation>
    <scope>NUCLEOTIDE SEQUENCE [LARGE SCALE GENOMIC DNA]</scope>
</reference>
<dbReference type="OrthoDB" id="5987976at2759"/>
<evidence type="ECO:0000256" key="3">
    <source>
        <dbReference type="ARBA" id="ARBA00012485"/>
    </source>
</evidence>
<dbReference type="AlphaFoldDB" id="A0A0N5CX91"/>
<dbReference type="EC" id="2.3.2.26" evidence="3"/>
<dbReference type="GO" id="GO:0061630">
    <property type="term" value="F:ubiquitin protein ligase activity"/>
    <property type="evidence" value="ECO:0007669"/>
    <property type="project" value="UniProtKB-EC"/>
</dbReference>
<accession>A0A0N5CX91</accession>
<dbReference type="FunFam" id="3.30.2160.10:FF:000001">
    <property type="entry name" value="E3 ubiquitin-protein ligase NEDD4-like"/>
    <property type="match status" value="1"/>
</dbReference>
<dbReference type="InterPro" id="IPR040524">
    <property type="entry name" value="HECW1_helix"/>
</dbReference>